<protein>
    <submittedName>
        <fullName evidence="1">Uncharacterized protein</fullName>
    </submittedName>
</protein>
<dbReference type="PaxDb" id="29760-VIT_09s0002g05580.t01"/>
<keyword evidence="2" id="KW-1185">Reference proteome</keyword>
<dbReference type="HOGENOM" id="CLU_2350960_0_0_1"/>
<name>D7U0T2_VITVI</name>
<accession>D7U0T2</accession>
<gene>
    <name evidence="1" type="ordered locus">VIT_09s0002g05580</name>
</gene>
<dbReference type="InParanoid" id="D7U0T2"/>
<dbReference type="Proteomes" id="UP000009183">
    <property type="component" value="Chromosome 9"/>
</dbReference>
<evidence type="ECO:0000313" key="2">
    <source>
        <dbReference type="Proteomes" id="UP000009183"/>
    </source>
</evidence>
<evidence type="ECO:0000313" key="1">
    <source>
        <dbReference type="EMBL" id="CBI36228.3"/>
    </source>
</evidence>
<organism evidence="1 2">
    <name type="scientific">Vitis vinifera</name>
    <name type="common">Grape</name>
    <dbReference type="NCBI Taxonomy" id="29760"/>
    <lineage>
        <taxon>Eukaryota</taxon>
        <taxon>Viridiplantae</taxon>
        <taxon>Streptophyta</taxon>
        <taxon>Embryophyta</taxon>
        <taxon>Tracheophyta</taxon>
        <taxon>Spermatophyta</taxon>
        <taxon>Magnoliopsida</taxon>
        <taxon>eudicotyledons</taxon>
        <taxon>Gunneridae</taxon>
        <taxon>Pentapetalae</taxon>
        <taxon>rosids</taxon>
        <taxon>Vitales</taxon>
        <taxon>Vitaceae</taxon>
        <taxon>Viteae</taxon>
        <taxon>Vitis</taxon>
    </lineage>
</organism>
<proteinExistence type="predicted"/>
<reference evidence="2" key="1">
    <citation type="journal article" date="2007" name="Nature">
        <title>The grapevine genome sequence suggests ancestral hexaploidization in major angiosperm phyla.</title>
        <authorList>
            <consortium name="The French-Italian Public Consortium for Grapevine Genome Characterization."/>
            <person name="Jaillon O."/>
            <person name="Aury J.-M."/>
            <person name="Noel B."/>
            <person name="Policriti A."/>
            <person name="Clepet C."/>
            <person name="Casagrande A."/>
            <person name="Choisne N."/>
            <person name="Aubourg S."/>
            <person name="Vitulo N."/>
            <person name="Jubin C."/>
            <person name="Vezzi A."/>
            <person name="Legeai F."/>
            <person name="Hugueney P."/>
            <person name="Dasilva C."/>
            <person name="Horner D."/>
            <person name="Mica E."/>
            <person name="Jublot D."/>
            <person name="Poulain J."/>
            <person name="Bruyere C."/>
            <person name="Billault A."/>
            <person name="Segurens B."/>
            <person name="Gouyvenoux M."/>
            <person name="Ugarte E."/>
            <person name="Cattonaro F."/>
            <person name="Anthouard V."/>
            <person name="Vico V."/>
            <person name="Del Fabbro C."/>
            <person name="Alaux M."/>
            <person name="Di Gaspero G."/>
            <person name="Dumas V."/>
            <person name="Felice N."/>
            <person name="Paillard S."/>
            <person name="Juman I."/>
            <person name="Moroldo M."/>
            <person name="Scalabrin S."/>
            <person name="Canaguier A."/>
            <person name="Le Clainche I."/>
            <person name="Malacrida G."/>
            <person name="Durand E."/>
            <person name="Pesole G."/>
            <person name="Laucou V."/>
            <person name="Chatelet P."/>
            <person name="Merdinoglu D."/>
            <person name="Delledonne M."/>
            <person name="Pezzotti M."/>
            <person name="Lecharny A."/>
            <person name="Scarpelli C."/>
            <person name="Artiguenave F."/>
            <person name="Pe M.E."/>
            <person name="Valle G."/>
            <person name="Morgante M."/>
            <person name="Caboche M."/>
            <person name="Adam-Blondon A.-F."/>
            <person name="Weissenbach J."/>
            <person name="Quetier F."/>
            <person name="Wincker P."/>
        </authorList>
    </citation>
    <scope>NUCLEOTIDE SEQUENCE [LARGE SCALE GENOMIC DNA]</scope>
    <source>
        <strain evidence="2">cv. Pinot noir / PN40024</strain>
    </source>
</reference>
<dbReference type="AlphaFoldDB" id="D7U0T2"/>
<dbReference type="EMBL" id="FN596494">
    <property type="protein sequence ID" value="CBI36228.3"/>
    <property type="molecule type" value="Genomic_DNA"/>
</dbReference>
<sequence length="97" mass="11141">MVLHFQVCNTLKFRLELAKREVLAFFRKFRGISKHVDLNSLFQAQNLIDSVNLDNIKFNICHALIVFFISTCFDQKAHMGLSIMSPGLDSLLLKLLT</sequence>